<protein>
    <submittedName>
        <fullName evidence="7">1,4-alpha-glucan branching protein</fullName>
    </submittedName>
</protein>
<dbReference type="Pfam" id="PF18085">
    <property type="entry name" value="Mak_N_cap"/>
    <property type="match status" value="1"/>
</dbReference>
<dbReference type="Proteomes" id="UP000327011">
    <property type="component" value="Unassembled WGS sequence"/>
</dbReference>
<dbReference type="InterPro" id="IPR040999">
    <property type="entry name" value="Mak_N_cap"/>
</dbReference>
<name>A0A5J5K6N1_9ACTN</name>
<dbReference type="GO" id="GO:0016301">
    <property type="term" value="F:kinase activity"/>
    <property type="evidence" value="ECO:0007669"/>
    <property type="project" value="UniProtKB-KW"/>
</dbReference>
<evidence type="ECO:0000256" key="2">
    <source>
        <dbReference type="ARBA" id="ARBA00022741"/>
    </source>
</evidence>
<keyword evidence="3" id="KW-0418">Kinase</keyword>
<feature type="region of interest" description="Disordered" evidence="5">
    <location>
        <begin position="122"/>
        <end position="158"/>
    </location>
</feature>
<dbReference type="EMBL" id="VYTZ01000003">
    <property type="protein sequence ID" value="KAA9379937.1"/>
    <property type="molecule type" value="Genomic_DNA"/>
</dbReference>
<dbReference type="GO" id="GO:0005524">
    <property type="term" value="F:ATP binding"/>
    <property type="evidence" value="ECO:0007669"/>
    <property type="project" value="UniProtKB-KW"/>
</dbReference>
<reference evidence="7 8" key="1">
    <citation type="submission" date="2019-09" db="EMBL/GenBank/DDBJ databases">
        <title>Screening of Novel Bioactive Compounds from Soil-Associated.</title>
        <authorList>
            <person name="Gong X."/>
        </authorList>
    </citation>
    <scope>NUCLEOTIDE SEQUENCE [LARGE SCALE GENOMIC DNA]</scope>
    <source>
        <strain evidence="7 8">Gxj-6</strain>
    </source>
</reference>
<proteinExistence type="predicted"/>
<organism evidence="7 8">
    <name type="scientific">Microbispora cellulosiformans</name>
    <dbReference type="NCBI Taxonomy" id="2614688"/>
    <lineage>
        <taxon>Bacteria</taxon>
        <taxon>Bacillati</taxon>
        <taxon>Actinomycetota</taxon>
        <taxon>Actinomycetes</taxon>
        <taxon>Streptosporangiales</taxon>
        <taxon>Streptosporangiaceae</taxon>
        <taxon>Microbispora</taxon>
    </lineage>
</organism>
<evidence type="ECO:0000256" key="3">
    <source>
        <dbReference type="ARBA" id="ARBA00022777"/>
    </source>
</evidence>
<evidence type="ECO:0000256" key="5">
    <source>
        <dbReference type="SAM" id="MobiDB-lite"/>
    </source>
</evidence>
<feature type="compositionally biased region" description="Polar residues" evidence="5">
    <location>
        <begin position="144"/>
        <end position="155"/>
    </location>
</feature>
<feature type="domain" description="Maltokinase N-terminal cap" evidence="6">
    <location>
        <begin position="20"/>
        <end position="107"/>
    </location>
</feature>
<evidence type="ECO:0000313" key="7">
    <source>
        <dbReference type="EMBL" id="KAA9379937.1"/>
    </source>
</evidence>
<evidence type="ECO:0000313" key="8">
    <source>
        <dbReference type="Proteomes" id="UP000327011"/>
    </source>
</evidence>
<evidence type="ECO:0000256" key="4">
    <source>
        <dbReference type="ARBA" id="ARBA00022840"/>
    </source>
</evidence>
<keyword evidence="4" id="KW-0067">ATP-binding</keyword>
<comment type="caution">
    <text evidence="7">The sequence shown here is derived from an EMBL/GenBank/DDBJ whole genome shotgun (WGS) entry which is preliminary data.</text>
</comment>
<dbReference type="RefSeq" id="WP_150933115.1">
    <property type="nucleotide sequence ID" value="NZ_VYTZ01000003.1"/>
</dbReference>
<sequence length="240" mass="25071">MAVIHKTTLTPGKLELLASWLPSQPWYEGGERHPELARAGGFRLDDPQGEVGIEFMVVTDDSGDEPLSYLVPLTYRGTPLDGADHALIGTTEHGVLGPRWVYDGTHDPVLVAQLLALLQGEAEPQAQSESNTPDPTVVSGFTGPRSTGPVTSAAATSGPRCTDIAVRAGTVVPEGTVAPGGSAEVPQRDQDGGLVIRVNRVLLPGEEDTTGAQGHVTAGWRLPDGTEARSVFATVQTAAP</sequence>
<gene>
    <name evidence="7" type="ORF">F5972_09955</name>
</gene>
<keyword evidence="8" id="KW-1185">Reference proteome</keyword>
<dbReference type="AlphaFoldDB" id="A0A5J5K6N1"/>
<accession>A0A5J5K6N1</accession>
<keyword evidence="1" id="KW-0808">Transferase</keyword>
<keyword evidence="2" id="KW-0547">Nucleotide-binding</keyword>
<evidence type="ECO:0000259" key="6">
    <source>
        <dbReference type="Pfam" id="PF18085"/>
    </source>
</evidence>
<evidence type="ECO:0000256" key="1">
    <source>
        <dbReference type="ARBA" id="ARBA00022679"/>
    </source>
</evidence>